<evidence type="ECO:0000256" key="6">
    <source>
        <dbReference type="ARBA" id="ARBA00022989"/>
    </source>
</evidence>
<dbReference type="InterPro" id="IPR011990">
    <property type="entry name" value="TPR-like_helical_dom_sf"/>
</dbReference>
<dbReference type="VEuPathDB" id="FungiDB:MGL_1497"/>
<feature type="repeat" description="TPR" evidence="10">
    <location>
        <begin position="468"/>
        <end position="501"/>
    </location>
</feature>
<keyword evidence="14" id="KW-1185">Reference proteome</keyword>
<dbReference type="GO" id="GO:0030150">
    <property type="term" value="P:protein import into mitochondrial matrix"/>
    <property type="evidence" value="ECO:0007669"/>
    <property type="project" value="TreeGrafter"/>
</dbReference>
<feature type="compositionally biased region" description="Basic residues" evidence="11">
    <location>
        <begin position="69"/>
        <end position="82"/>
    </location>
</feature>
<dbReference type="Gene3D" id="1.25.40.10">
    <property type="entry name" value="Tetratricopeptide repeat domain"/>
    <property type="match status" value="2"/>
</dbReference>
<keyword evidence="7" id="KW-0496">Mitochondrion</keyword>
<evidence type="ECO:0000256" key="8">
    <source>
        <dbReference type="ARBA" id="ARBA00023136"/>
    </source>
</evidence>
<proteinExistence type="inferred from homology"/>
<feature type="repeat" description="TPR" evidence="10">
    <location>
        <begin position="120"/>
        <end position="153"/>
    </location>
</feature>
<reference evidence="13 14" key="1">
    <citation type="journal article" date="2007" name="Proc. Natl. Acad. Sci. U.S.A.">
        <title>Dandruff-associated Malassezia genomes reveal convergent and divergent virulence traits shared with plant and human fungal pathogens.</title>
        <authorList>
            <person name="Xu J."/>
            <person name="Saunders C.W."/>
            <person name="Hu P."/>
            <person name="Grant R.A."/>
            <person name="Boekhout T."/>
            <person name="Kuramae E.E."/>
            <person name="Kronstad J.W."/>
            <person name="Deangelis Y.M."/>
            <person name="Reeder N.L."/>
            <person name="Johnstone K.R."/>
            <person name="Leland M."/>
            <person name="Fieno A.M."/>
            <person name="Begley W.M."/>
            <person name="Sun Y."/>
            <person name="Lacey M.P."/>
            <person name="Chaudhary T."/>
            <person name="Keough T."/>
            <person name="Chu L."/>
            <person name="Sears R."/>
            <person name="Yuan B."/>
            <person name="Dawson T.L.Jr."/>
        </authorList>
    </citation>
    <scope>NUCLEOTIDE SEQUENCE [LARGE SCALE GENOMIC DNA]</scope>
    <source>
        <strain evidence="14">ATCC MYA-4612 / CBS 7966</strain>
    </source>
</reference>
<dbReference type="GO" id="GO:0005741">
    <property type="term" value="C:mitochondrial outer membrane"/>
    <property type="evidence" value="ECO:0007669"/>
    <property type="project" value="UniProtKB-SubCell"/>
</dbReference>
<dbReference type="AlphaFoldDB" id="A8PXP8"/>
<evidence type="ECO:0000256" key="7">
    <source>
        <dbReference type="ARBA" id="ARBA00023128"/>
    </source>
</evidence>
<keyword evidence="5 10" id="KW-0802">TPR repeat</keyword>
<accession>A8PXP8</accession>
<feature type="transmembrane region" description="Helical" evidence="12">
    <location>
        <begin position="19"/>
        <end position="40"/>
    </location>
</feature>
<evidence type="ECO:0000313" key="13">
    <source>
        <dbReference type="EMBL" id="EDP44100.1"/>
    </source>
</evidence>
<dbReference type="GO" id="GO:0045039">
    <property type="term" value="P:protein insertion into mitochondrial inner membrane"/>
    <property type="evidence" value="ECO:0007669"/>
    <property type="project" value="TreeGrafter"/>
</dbReference>
<keyword evidence="4" id="KW-1000">Mitochondrion outer membrane</keyword>
<dbReference type="PROSITE" id="PS50005">
    <property type="entry name" value="TPR"/>
    <property type="match status" value="4"/>
</dbReference>
<evidence type="ECO:0000256" key="3">
    <source>
        <dbReference type="ARBA" id="ARBA00022737"/>
    </source>
</evidence>
<dbReference type="Proteomes" id="UP000008837">
    <property type="component" value="Unassembled WGS sequence"/>
</dbReference>
<comment type="caution">
    <text evidence="13">The sequence shown here is derived from an EMBL/GenBank/DDBJ whole genome shotgun (WGS) entry which is preliminary data.</text>
</comment>
<evidence type="ECO:0000256" key="1">
    <source>
        <dbReference type="ARBA" id="ARBA00004572"/>
    </source>
</evidence>
<dbReference type="PANTHER" id="PTHR46208:SF1">
    <property type="entry name" value="MITOCHONDRIAL IMPORT RECEPTOR SUBUNIT TOM70"/>
    <property type="match status" value="1"/>
</dbReference>
<dbReference type="InterPro" id="IPR019734">
    <property type="entry name" value="TPR_rpt"/>
</dbReference>
<dbReference type="OMA" id="QWRGDIE"/>
<keyword evidence="8 12" id="KW-0472">Membrane</keyword>
<feature type="repeat" description="TPR" evidence="10">
    <location>
        <begin position="366"/>
        <end position="399"/>
    </location>
</feature>
<gene>
    <name evidence="13" type="ORF">MGL_1497</name>
</gene>
<dbReference type="FunCoup" id="A8PXP8">
    <property type="interactions" value="295"/>
</dbReference>
<keyword evidence="6 12" id="KW-1133">Transmembrane helix</keyword>
<comment type="subcellular location">
    <subcellularLocation>
        <location evidence="1">Mitochondrion outer membrane</location>
        <topology evidence="1">Single-pass membrane protein</topology>
    </subcellularLocation>
</comment>
<organism evidence="13 14">
    <name type="scientific">Malassezia globosa (strain ATCC MYA-4612 / CBS 7966)</name>
    <name type="common">Dandruff-associated fungus</name>
    <dbReference type="NCBI Taxonomy" id="425265"/>
    <lineage>
        <taxon>Eukaryota</taxon>
        <taxon>Fungi</taxon>
        <taxon>Dikarya</taxon>
        <taxon>Basidiomycota</taxon>
        <taxon>Ustilaginomycotina</taxon>
        <taxon>Malasseziomycetes</taxon>
        <taxon>Malasseziales</taxon>
        <taxon>Malasseziaceae</taxon>
        <taxon>Malassezia</taxon>
    </lineage>
</organism>
<dbReference type="OrthoDB" id="2942533at2759"/>
<evidence type="ECO:0000256" key="12">
    <source>
        <dbReference type="SAM" id="Phobius"/>
    </source>
</evidence>
<evidence type="ECO:0000256" key="4">
    <source>
        <dbReference type="ARBA" id="ARBA00022787"/>
    </source>
</evidence>
<dbReference type="RefSeq" id="XP_001731314.1">
    <property type="nucleotide sequence ID" value="XM_001731262.1"/>
</dbReference>
<dbReference type="GeneID" id="5855621"/>
<dbReference type="EMBL" id="AAYY01000004">
    <property type="protein sequence ID" value="EDP44100.1"/>
    <property type="molecule type" value="Genomic_DNA"/>
</dbReference>
<evidence type="ECO:0000256" key="11">
    <source>
        <dbReference type="SAM" id="MobiDB-lite"/>
    </source>
</evidence>
<dbReference type="Pfam" id="PF14559">
    <property type="entry name" value="TPR_19"/>
    <property type="match status" value="1"/>
</dbReference>
<dbReference type="InParanoid" id="A8PXP8"/>
<sequence length="613" mass="67291">MASNATANRVARWIQDNRVAVVALAATATVASAAGLYFLASSSTVPRAPTQPKSSSSSAAASGTSSTASKKKRAKKSSKKSTSKSAADGPILDDASDESLAELSESELQRLPQERKDSVAQYLKGLGNKAYSNKKHEEAIQHYTKALSIVPSAVFYSNRAACYANVGKPENVISDCNEALKLEPTYIKALNRRAVAAEQLGEKAEADNAEGEKARRRLEQSLSDFTAVAILGQFRDTSATTSVERVLKKLASSKAKLILSHREPRLPSPTFVKAYLDAFRPKDPPSIADGAPQGDKTLQRAYEALQAQDYAHALTLFEEAIKQGLSSKELEANAYNMRATFMFVIGLAKRALEDLDHSTDLCPDYLQSWVKKASVHVELGDKDAAFADFDRAMAINADDPDIYYHRGQVHFILGEFDAALSDYEKSTSLDDTFIFSQVQHAVASYKLGNIARSTAAFCRILKKFENSSESYNYFGELMLDQQRHEDAVANFNKSIELERKKSKGTNVLPMINKALVLFQWKHDLAGAEALCRDALEIDPDCDVAIATLAQLSLQQSKIPEAIEYFRRSADIARTEPELVNAITYEYASRAQLQFIRDYPEQGAALSQIASSLM</sequence>
<evidence type="ECO:0000256" key="10">
    <source>
        <dbReference type="PROSITE-ProRule" id="PRU00339"/>
    </source>
</evidence>
<evidence type="ECO:0000313" key="14">
    <source>
        <dbReference type="Proteomes" id="UP000008837"/>
    </source>
</evidence>
<name>A8PXP8_MALGO</name>
<keyword evidence="3" id="KW-0677">Repeat</keyword>
<evidence type="ECO:0000256" key="9">
    <source>
        <dbReference type="ARBA" id="ARBA00038030"/>
    </source>
</evidence>
<feature type="region of interest" description="Disordered" evidence="11">
    <location>
        <begin position="44"/>
        <end position="93"/>
    </location>
</feature>
<evidence type="ECO:0000256" key="5">
    <source>
        <dbReference type="ARBA" id="ARBA00022803"/>
    </source>
</evidence>
<dbReference type="PANTHER" id="PTHR46208">
    <property type="entry name" value="MITOCHONDRIAL IMPORT RECEPTOR SUBUNIT TOM70"/>
    <property type="match status" value="1"/>
</dbReference>
<evidence type="ECO:0000256" key="2">
    <source>
        <dbReference type="ARBA" id="ARBA00022692"/>
    </source>
</evidence>
<dbReference type="GO" id="GO:0030943">
    <property type="term" value="F:mitochondrion targeting sequence binding"/>
    <property type="evidence" value="ECO:0007669"/>
    <property type="project" value="TreeGrafter"/>
</dbReference>
<dbReference type="SMART" id="SM00028">
    <property type="entry name" value="TPR"/>
    <property type="match status" value="9"/>
</dbReference>
<protein>
    <submittedName>
        <fullName evidence="13">Uncharacterized protein</fullName>
    </submittedName>
</protein>
<comment type="similarity">
    <text evidence="9">Belongs to the Tom70 family.</text>
</comment>
<dbReference type="SUPFAM" id="SSF48452">
    <property type="entry name" value="TPR-like"/>
    <property type="match status" value="2"/>
</dbReference>
<dbReference type="STRING" id="425265.A8PXP8"/>
<keyword evidence="2 12" id="KW-0812">Transmembrane</keyword>
<feature type="compositionally biased region" description="Low complexity" evidence="11">
    <location>
        <begin position="53"/>
        <end position="68"/>
    </location>
</feature>
<dbReference type="KEGG" id="mgl:MGL_1497"/>
<dbReference type="Pfam" id="PF13414">
    <property type="entry name" value="TPR_11"/>
    <property type="match status" value="1"/>
</dbReference>
<feature type="repeat" description="TPR" evidence="10">
    <location>
        <begin position="400"/>
        <end position="433"/>
    </location>
</feature>
<dbReference type="GO" id="GO:0008320">
    <property type="term" value="F:protein transmembrane transporter activity"/>
    <property type="evidence" value="ECO:0007669"/>
    <property type="project" value="TreeGrafter"/>
</dbReference>